<protein>
    <recommendedName>
        <fullName evidence="4">M24 family metallopeptidase</fullName>
    </recommendedName>
</protein>
<evidence type="ECO:0008006" key="4">
    <source>
        <dbReference type="Google" id="ProtNLM"/>
    </source>
</evidence>
<dbReference type="AlphaFoldDB" id="A0A9W6PZL1"/>
<reference evidence="2" key="1">
    <citation type="submission" date="2023-02" db="EMBL/GenBank/DDBJ databases">
        <title>Actinomadura rubrobrunea NBRC 14622.</title>
        <authorList>
            <person name="Ichikawa N."/>
            <person name="Sato H."/>
            <person name="Tonouchi N."/>
        </authorList>
    </citation>
    <scope>NUCLEOTIDE SEQUENCE</scope>
    <source>
        <strain evidence="2">NBRC 14622</strain>
    </source>
</reference>
<accession>A0A9W6PZL1</accession>
<dbReference type="Proteomes" id="UP001165124">
    <property type="component" value="Unassembled WGS sequence"/>
</dbReference>
<comment type="caution">
    <text evidence="2">The sequence shown here is derived from an EMBL/GenBank/DDBJ whole genome shotgun (WGS) entry which is preliminary data.</text>
</comment>
<feature type="compositionally biased region" description="Low complexity" evidence="1">
    <location>
        <begin position="54"/>
        <end position="63"/>
    </location>
</feature>
<name>A0A9W6PZL1_9ACTN</name>
<dbReference type="InterPro" id="IPR036005">
    <property type="entry name" value="Creatinase/aminopeptidase-like"/>
</dbReference>
<feature type="region of interest" description="Disordered" evidence="1">
    <location>
        <begin position="52"/>
        <end position="76"/>
    </location>
</feature>
<dbReference type="EMBL" id="BSRZ01000011">
    <property type="protein sequence ID" value="GLW65919.1"/>
    <property type="molecule type" value="Genomic_DNA"/>
</dbReference>
<evidence type="ECO:0000313" key="2">
    <source>
        <dbReference type="EMBL" id="GLW65919.1"/>
    </source>
</evidence>
<dbReference type="SUPFAM" id="SSF55920">
    <property type="entry name" value="Creatinase/aminopeptidase"/>
    <property type="match status" value="1"/>
</dbReference>
<sequence>MVTYRSPREWEIMREAGRVVARTLEKVREAAEPGVPLAELDAVAARCIKEAGPGRRSCTTTPTGRRRPTRRRSASR</sequence>
<gene>
    <name evidence="2" type="ORF">Arub01_41630</name>
</gene>
<evidence type="ECO:0000256" key="1">
    <source>
        <dbReference type="SAM" id="MobiDB-lite"/>
    </source>
</evidence>
<keyword evidence="3" id="KW-1185">Reference proteome</keyword>
<proteinExistence type="predicted"/>
<organism evidence="2 3">
    <name type="scientific">Actinomadura rubrobrunea</name>
    <dbReference type="NCBI Taxonomy" id="115335"/>
    <lineage>
        <taxon>Bacteria</taxon>
        <taxon>Bacillati</taxon>
        <taxon>Actinomycetota</taxon>
        <taxon>Actinomycetes</taxon>
        <taxon>Streptosporangiales</taxon>
        <taxon>Thermomonosporaceae</taxon>
        <taxon>Actinomadura</taxon>
    </lineage>
</organism>
<dbReference type="Gene3D" id="3.90.230.10">
    <property type="entry name" value="Creatinase/methionine aminopeptidase superfamily"/>
    <property type="match status" value="1"/>
</dbReference>
<feature type="compositionally biased region" description="Basic residues" evidence="1">
    <location>
        <begin position="64"/>
        <end position="76"/>
    </location>
</feature>
<evidence type="ECO:0000313" key="3">
    <source>
        <dbReference type="Proteomes" id="UP001165124"/>
    </source>
</evidence>